<dbReference type="Pfam" id="PF00533">
    <property type="entry name" value="BRCT"/>
    <property type="match status" value="1"/>
</dbReference>
<dbReference type="AlphaFoldDB" id="E9H1D8"/>
<accession>E9H1D8</accession>
<dbReference type="FunCoup" id="E9H1D8">
    <property type="interactions" value="1197"/>
</dbReference>
<feature type="domain" description="BRCT" evidence="16">
    <location>
        <begin position="46"/>
        <end position="134"/>
    </location>
</feature>
<reference evidence="18 19" key="1">
    <citation type="journal article" date="2011" name="Science">
        <title>The ecoresponsive genome of Daphnia pulex.</title>
        <authorList>
            <person name="Colbourne J.K."/>
            <person name="Pfrender M.E."/>
            <person name="Gilbert D."/>
            <person name="Thomas W.K."/>
            <person name="Tucker A."/>
            <person name="Oakley T.H."/>
            <person name="Tokishita S."/>
            <person name="Aerts A."/>
            <person name="Arnold G.J."/>
            <person name="Basu M.K."/>
            <person name="Bauer D.J."/>
            <person name="Caceres C.E."/>
            <person name="Carmel L."/>
            <person name="Casola C."/>
            <person name="Choi J.H."/>
            <person name="Detter J.C."/>
            <person name="Dong Q."/>
            <person name="Dusheyko S."/>
            <person name="Eads B.D."/>
            <person name="Frohlich T."/>
            <person name="Geiler-Samerotte K.A."/>
            <person name="Gerlach D."/>
            <person name="Hatcher P."/>
            <person name="Jogdeo S."/>
            <person name="Krijgsveld J."/>
            <person name="Kriventseva E.V."/>
            <person name="Kultz D."/>
            <person name="Laforsch C."/>
            <person name="Lindquist E."/>
            <person name="Lopez J."/>
            <person name="Manak J.R."/>
            <person name="Muller J."/>
            <person name="Pangilinan J."/>
            <person name="Patwardhan R.P."/>
            <person name="Pitluck S."/>
            <person name="Pritham E.J."/>
            <person name="Rechtsteiner A."/>
            <person name="Rho M."/>
            <person name="Rogozin I.B."/>
            <person name="Sakarya O."/>
            <person name="Salamov A."/>
            <person name="Schaack S."/>
            <person name="Shapiro H."/>
            <person name="Shiga Y."/>
            <person name="Skalitzky C."/>
            <person name="Smith Z."/>
            <person name="Souvorov A."/>
            <person name="Sung W."/>
            <person name="Tang Z."/>
            <person name="Tsuchiya D."/>
            <person name="Tu H."/>
            <person name="Vos H."/>
            <person name="Wang M."/>
            <person name="Wolf Y.I."/>
            <person name="Yamagata H."/>
            <person name="Yamada T."/>
            <person name="Ye Y."/>
            <person name="Shaw J.R."/>
            <person name="Andrews J."/>
            <person name="Crease T.J."/>
            <person name="Tang H."/>
            <person name="Lucas S.M."/>
            <person name="Robertson H.M."/>
            <person name="Bork P."/>
            <person name="Koonin E.V."/>
            <person name="Zdobnov E.M."/>
            <person name="Grigoriev I.V."/>
            <person name="Lynch M."/>
            <person name="Boore J.L."/>
        </authorList>
    </citation>
    <scope>NUCLEOTIDE SEQUENCE [LARGE SCALE GENOMIC DNA]</scope>
</reference>
<dbReference type="Gene3D" id="6.10.250.1490">
    <property type="match status" value="1"/>
</dbReference>
<evidence type="ECO:0000313" key="19">
    <source>
        <dbReference type="Proteomes" id="UP000000305"/>
    </source>
</evidence>
<evidence type="ECO:0000256" key="4">
    <source>
        <dbReference type="ARBA" id="ARBA00022634"/>
    </source>
</evidence>
<dbReference type="HOGENOM" id="CLU_003901_0_0_1"/>
<dbReference type="PIRSF" id="PIRSF036573">
    <property type="entry name" value="REV1"/>
    <property type="match status" value="1"/>
</dbReference>
<feature type="region of interest" description="Disordered" evidence="15">
    <location>
        <begin position="787"/>
        <end position="812"/>
    </location>
</feature>
<keyword evidence="6 13" id="KW-0548">Nucleotidyltransferase</keyword>
<dbReference type="KEGG" id="dpx:DAPPUDRAFT_324417"/>
<evidence type="ECO:0000256" key="6">
    <source>
        <dbReference type="ARBA" id="ARBA00022695"/>
    </source>
</evidence>
<evidence type="ECO:0000256" key="9">
    <source>
        <dbReference type="ARBA" id="ARBA00022842"/>
    </source>
</evidence>
<organism evidence="18 19">
    <name type="scientific">Daphnia pulex</name>
    <name type="common">Water flea</name>
    <dbReference type="NCBI Taxonomy" id="6669"/>
    <lineage>
        <taxon>Eukaryota</taxon>
        <taxon>Metazoa</taxon>
        <taxon>Ecdysozoa</taxon>
        <taxon>Arthropoda</taxon>
        <taxon>Crustacea</taxon>
        <taxon>Branchiopoda</taxon>
        <taxon>Diplostraca</taxon>
        <taxon>Cladocera</taxon>
        <taxon>Anomopoda</taxon>
        <taxon>Daphniidae</taxon>
        <taxon>Daphnia</taxon>
    </lineage>
</organism>
<evidence type="ECO:0000256" key="2">
    <source>
        <dbReference type="ARBA" id="ARBA00010945"/>
    </source>
</evidence>
<dbReference type="InterPro" id="IPR036420">
    <property type="entry name" value="BRCT_dom_sf"/>
</dbReference>
<dbReference type="InterPro" id="IPR001357">
    <property type="entry name" value="BRCT_dom"/>
</dbReference>
<dbReference type="Gene3D" id="3.40.1170.60">
    <property type="match status" value="1"/>
</dbReference>
<evidence type="ECO:0000256" key="5">
    <source>
        <dbReference type="ARBA" id="ARBA00022679"/>
    </source>
</evidence>
<dbReference type="Pfam" id="PF00817">
    <property type="entry name" value="IMS"/>
    <property type="match status" value="1"/>
</dbReference>
<keyword evidence="11 13" id="KW-0234">DNA repair</keyword>
<evidence type="ECO:0000256" key="3">
    <source>
        <dbReference type="ARBA" id="ARBA00020399"/>
    </source>
</evidence>
<evidence type="ECO:0000259" key="16">
    <source>
        <dbReference type="PROSITE" id="PS50172"/>
    </source>
</evidence>
<dbReference type="GO" id="GO:0006281">
    <property type="term" value="P:DNA repair"/>
    <property type="evidence" value="ECO:0007669"/>
    <property type="project" value="UniProtKB-KW"/>
</dbReference>
<keyword evidence="19" id="KW-1185">Reference proteome</keyword>
<dbReference type="InterPro" id="IPR012112">
    <property type="entry name" value="REV1"/>
</dbReference>
<dbReference type="eggNOG" id="KOG2093">
    <property type="taxonomic scope" value="Eukaryota"/>
</dbReference>
<dbReference type="Gene3D" id="3.30.70.270">
    <property type="match status" value="2"/>
</dbReference>
<dbReference type="GO" id="GO:0003684">
    <property type="term" value="F:damaged DNA binding"/>
    <property type="evidence" value="ECO:0007669"/>
    <property type="project" value="UniProtKB-UniRule"/>
</dbReference>
<feature type="region of interest" description="Disordered" evidence="15">
    <location>
        <begin position="848"/>
        <end position="895"/>
    </location>
</feature>
<dbReference type="InterPro" id="IPR043128">
    <property type="entry name" value="Rev_trsase/Diguanyl_cyclase"/>
</dbReference>
<dbReference type="GO" id="GO:0003887">
    <property type="term" value="F:DNA-directed DNA polymerase activity"/>
    <property type="evidence" value="ECO:0000318"/>
    <property type="project" value="GO_Central"/>
</dbReference>
<dbReference type="InterPro" id="IPR053848">
    <property type="entry name" value="IMS_HHH_1"/>
</dbReference>
<dbReference type="Gene3D" id="6.10.250.1630">
    <property type="match status" value="1"/>
</dbReference>
<keyword evidence="8 13" id="KW-0227">DNA damage</keyword>
<dbReference type="Gene3D" id="1.20.58.1280">
    <property type="entry name" value="DNA repair protein Rev1, C-terminal domain"/>
    <property type="match status" value="1"/>
</dbReference>
<dbReference type="PROSITE" id="PS50172">
    <property type="entry name" value="BRCT"/>
    <property type="match status" value="1"/>
</dbReference>
<evidence type="ECO:0000256" key="8">
    <source>
        <dbReference type="ARBA" id="ARBA00022763"/>
    </source>
</evidence>
<comment type="similarity">
    <text evidence="2 13">Belongs to the DNA polymerase type-Y family.</text>
</comment>
<keyword evidence="10 13" id="KW-0238">DNA-binding</keyword>
<dbReference type="SUPFAM" id="SSF52113">
    <property type="entry name" value="BRCT domain"/>
    <property type="match status" value="1"/>
</dbReference>
<dbReference type="GO" id="GO:0042276">
    <property type="term" value="P:error-prone translesion synthesis"/>
    <property type="evidence" value="ECO:0000318"/>
    <property type="project" value="GO_Central"/>
</dbReference>
<feature type="region of interest" description="Disordered" evidence="15">
    <location>
        <begin position="708"/>
        <end position="743"/>
    </location>
</feature>
<feature type="domain" description="UmuC" evidence="17">
    <location>
        <begin position="257"/>
        <end position="497"/>
    </location>
</feature>
<dbReference type="Pfam" id="PF11799">
    <property type="entry name" value="IMS_C"/>
    <property type="match status" value="1"/>
</dbReference>
<keyword evidence="7 14" id="KW-0479">Metal-binding</keyword>
<dbReference type="GO" id="GO:0046872">
    <property type="term" value="F:metal ion binding"/>
    <property type="evidence" value="ECO:0007669"/>
    <property type="project" value="UniProtKB-KW"/>
</dbReference>
<dbReference type="GO" id="GO:0070987">
    <property type="term" value="P:error-free translesion synthesis"/>
    <property type="evidence" value="ECO:0000318"/>
    <property type="project" value="GO_Central"/>
</dbReference>
<feature type="binding site" evidence="14">
    <location>
        <position position="414"/>
    </location>
    <ligand>
        <name>Mg(2+)</name>
        <dbReference type="ChEBI" id="CHEBI:18420"/>
        <label>1</label>
    </ligand>
</feature>
<dbReference type="GO" id="GO:0017125">
    <property type="term" value="F:deoxycytidyl transferase activity"/>
    <property type="evidence" value="ECO:0000318"/>
    <property type="project" value="GO_Central"/>
</dbReference>
<keyword evidence="12 13" id="KW-0539">Nucleus</keyword>
<dbReference type="EMBL" id="GL732583">
    <property type="protein sequence ID" value="EFX74425.1"/>
    <property type="molecule type" value="Genomic_DNA"/>
</dbReference>
<evidence type="ECO:0000256" key="13">
    <source>
        <dbReference type="PIRNR" id="PIRNR036573"/>
    </source>
</evidence>
<dbReference type="InterPro" id="IPR031991">
    <property type="entry name" value="Rev1_C"/>
</dbReference>
<comment type="cofactor">
    <cofactor evidence="14">
        <name>Mg(2+)</name>
        <dbReference type="ChEBI" id="CHEBI:18420"/>
    </cofactor>
    <text evidence="14">Binds 2 magnesium ions.</text>
</comment>
<evidence type="ECO:0000256" key="10">
    <source>
        <dbReference type="ARBA" id="ARBA00023125"/>
    </source>
</evidence>
<dbReference type="SUPFAM" id="SSF56672">
    <property type="entry name" value="DNA/RNA polymerases"/>
    <property type="match status" value="1"/>
</dbReference>
<dbReference type="STRING" id="6669.E9H1D8"/>
<evidence type="ECO:0000256" key="14">
    <source>
        <dbReference type="PIRSR" id="PIRSR036573-2"/>
    </source>
</evidence>
<dbReference type="FunFam" id="3.40.50.10190:FF:000009">
    <property type="entry name" value="DNA repair protein REV1"/>
    <property type="match status" value="1"/>
</dbReference>
<dbReference type="InterPro" id="IPR043502">
    <property type="entry name" value="DNA/RNA_pol_sf"/>
</dbReference>
<evidence type="ECO:0000256" key="1">
    <source>
        <dbReference type="ARBA" id="ARBA00004123"/>
    </source>
</evidence>
<dbReference type="FunFam" id="3.30.1490.100:FF:000001">
    <property type="entry name" value="DNA repair protein REV1"/>
    <property type="match status" value="1"/>
</dbReference>
<dbReference type="InterPro" id="IPR001126">
    <property type="entry name" value="UmuC"/>
</dbReference>
<feature type="binding site" evidence="14">
    <location>
        <position position="261"/>
    </location>
    <ligand>
        <name>Mg(2+)</name>
        <dbReference type="ChEBI" id="CHEBI:18420"/>
        <label>1</label>
    </ligand>
</feature>
<dbReference type="Pfam" id="PF21999">
    <property type="entry name" value="IMS_HHH_1"/>
    <property type="match status" value="1"/>
</dbReference>
<keyword evidence="5 13" id="KW-0808">Transferase</keyword>
<dbReference type="CDD" id="cd01701">
    <property type="entry name" value="PolY_Rev1"/>
    <property type="match status" value="1"/>
</dbReference>
<dbReference type="GO" id="GO:0005634">
    <property type="term" value="C:nucleus"/>
    <property type="evidence" value="ECO:0007669"/>
    <property type="project" value="UniProtKB-SubCell"/>
</dbReference>
<dbReference type="SUPFAM" id="SSF100879">
    <property type="entry name" value="Lesion bypass DNA polymerase (Y-family), little finger domain"/>
    <property type="match status" value="1"/>
</dbReference>
<feature type="binding site" evidence="14">
    <location>
        <position position="415"/>
    </location>
    <ligand>
        <name>Mg(2+)</name>
        <dbReference type="ChEBI" id="CHEBI:18420"/>
        <label>1</label>
    </ligand>
</feature>
<dbReference type="EC" id="2.7.7.-" evidence="13"/>
<dbReference type="Proteomes" id="UP000000305">
    <property type="component" value="Unassembled WGS sequence"/>
</dbReference>
<evidence type="ECO:0000256" key="11">
    <source>
        <dbReference type="ARBA" id="ARBA00023204"/>
    </source>
</evidence>
<protein>
    <recommendedName>
        <fullName evidence="3 13">DNA repair protein REV1</fullName>
        <ecNumber evidence="13">2.7.7.-</ecNumber>
    </recommendedName>
</protein>
<dbReference type="PROSITE" id="PS50173">
    <property type="entry name" value="UMUC"/>
    <property type="match status" value="1"/>
</dbReference>
<dbReference type="InterPro" id="IPR017961">
    <property type="entry name" value="DNA_pol_Y-fam_little_finger"/>
</dbReference>
<dbReference type="FunFam" id="3.30.70.270:FF:000212">
    <property type="match status" value="1"/>
</dbReference>
<evidence type="ECO:0000313" key="18">
    <source>
        <dbReference type="EMBL" id="EFX74425.1"/>
    </source>
</evidence>
<name>E9H1D8_DAPPU</name>
<feature type="region of interest" description="Disordered" evidence="15">
    <location>
        <begin position="166"/>
        <end position="185"/>
    </location>
</feature>
<dbReference type="OMA" id="EELHKCF"/>
<dbReference type="Gene3D" id="3.40.50.10190">
    <property type="entry name" value="BRCT domain"/>
    <property type="match status" value="1"/>
</dbReference>
<dbReference type="PANTHER" id="PTHR45990:SF1">
    <property type="entry name" value="DNA REPAIR PROTEIN REV1"/>
    <property type="match status" value="1"/>
</dbReference>
<dbReference type="PANTHER" id="PTHR45990">
    <property type="entry name" value="DNA REPAIR PROTEIN REV1"/>
    <property type="match status" value="1"/>
</dbReference>
<dbReference type="SMART" id="SM00292">
    <property type="entry name" value="BRCT"/>
    <property type="match status" value="1"/>
</dbReference>
<evidence type="ECO:0000256" key="12">
    <source>
        <dbReference type="ARBA" id="ARBA00023242"/>
    </source>
</evidence>
<dbReference type="CDD" id="cd17719">
    <property type="entry name" value="BRCT_Rev1"/>
    <property type="match status" value="1"/>
</dbReference>
<gene>
    <name evidence="18" type="ORF">DAPPUDRAFT_324417</name>
</gene>
<dbReference type="OrthoDB" id="427711at2759"/>
<comment type="function">
    <text evidence="13">Deoxycytidyl transferase involved in DNA repair. Transfers a dCMP residue from dCTP to the 3'-end of a DNA primer in a template-dependent reaction. May assist in the first step in the bypass of abasic lesions by the insertion of a nucleotide opposite the lesion. Required for normal induction of mutations by physical and chemical agents.</text>
</comment>
<dbReference type="InterPro" id="IPR036775">
    <property type="entry name" value="DNA_pol_Y-fam_lit_finger_sf"/>
</dbReference>
<evidence type="ECO:0000256" key="7">
    <source>
        <dbReference type="ARBA" id="ARBA00022723"/>
    </source>
</evidence>
<sequence length="1026" mass="114985">MAGRGKRKNRDDNGFAEWGGYMAAKISKLENQYLNEQFNEVQEDDKLSNVFSNVAIFVNGYTSPTAEELKRLMLANGGVYHHYYNSKTTTHIIASNLCDAKIKKLKGDEKFVKPEWIVESLKANMLLDVKPYLLYTGLTLDKGQQKLDIASIQKKNDDNQTAIERKIDEAQSSEPVPPGDITRHSREMKRAGEDDFLSEFYKRSRLHHISTMGACFKRYVTELREKSDGVFPGLESIENWKNLTGCLGNHKCEETVFMHIDMDCFFVSVGLRNYPSLVGKPVVVTHARADAKPLPRREGSNREYEFDCYKEHWIKKSKFSENNSNAVETVATVSDVFPRLQDLDETCSMSEIASCSYEARAAGIYNGMFMGGALKLCPNLVAIPYDFEGYKEVSTSLYNTVAAYTLDLEAVSCDELYADITSVLRQSGLTPAEFATHLKDVIFNKTQCNASVGMGPNMLMARLATKKAKPNGLFYINKKDMTEFMKDHKIEDLPGVGRSMAHRLHGMGVRTCVEMQQVCVSLGKLQQEFGQKQGQTLYHMCRGEDKRALKTDHVRKSVSADINYGIRFANDQEMHKFVQELSIEVSKRMEEIHVRGKLLTLKLKIRAKDAPVETAKFMGHGVCDSISRSTTLCSATRETKIIEKEVQILLKQLKVDCCELRGMGIQFSKLVEDNVSKGKQPIQNSLLNFVARSRIVPPEEVVTTVADVTEPEREILEPASSKTIDKEKKDDAKETQHPPSLFELPSASQIDSAVFNELPDDLKNDIIQEYQRKGIALSEVNSFTIKPTTSSAVNGSSVPTSNSAATSRSENPVSYDGIEEVADIDASYWSALPDDIKTEIERDIQQRKAEATSPVKGWKSIFKPQRSPAKATSKLGSGKTKPEMKRKTKPNAPPKAKIQPIVRAPIAAAVPEEKKKVQVQPPEVLKEELGLSGATSLPEIRQLLIEWFSSTDVPENEDCEAVSSFLASLVNNKELHKIEPIILFLKRRGSDINDSWKRAIEDIINNTQLYVIQHYNAPLKLPSPVS</sequence>
<dbReference type="InterPro" id="IPR038401">
    <property type="entry name" value="Rev1_C_sf"/>
</dbReference>
<evidence type="ECO:0000259" key="17">
    <source>
        <dbReference type="PROSITE" id="PS50173"/>
    </source>
</evidence>
<dbReference type="InParanoid" id="E9H1D8"/>
<keyword evidence="4 13" id="KW-0237">DNA synthesis</keyword>
<dbReference type="Gene3D" id="1.10.150.20">
    <property type="entry name" value="5' to 3' exonuclease, C-terminal subdomain"/>
    <property type="match status" value="1"/>
</dbReference>
<proteinExistence type="inferred from homology"/>
<feature type="compositionally biased region" description="Basic and acidic residues" evidence="15">
    <location>
        <begin position="723"/>
        <end position="736"/>
    </location>
</feature>
<dbReference type="Gene3D" id="3.30.1490.100">
    <property type="entry name" value="DNA polymerase, Y-family, little finger domain"/>
    <property type="match status" value="1"/>
</dbReference>
<evidence type="ECO:0000256" key="15">
    <source>
        <dbReference type="SAM" id="MobiDB-lite"/>
    </source>
</evidence>
<dbReference type="CDD" id="cd12145">
    <property type="entry name" value="Rev1_C"/>
    <property type="match status" value="1"/>
</dbReference>
<keyword evidence="9 14" id="KW-0460">Magnesium</keyword>
<dbReference type="Pfam" id="PF16727">
    <property type="entry name" value="REV1_C"/>
    <property type="match status" value="1"/>
</dbReference>
<comment type="subcellular location">
    <subcellularLocation>
        <location evidence="1 13">Nucleus</location>
    </subcellularLocation>
</comment>